<dbReference type="OrthoDB" id="4983at2759"/>
<evidence type="ECO:0000256" key="7">
    <source>
        <dbReference type="ARBA" id="ARBA00022824"/>
    </source>
</evidence>
<dbReference type="Pfam" id="PF03155">
    <property type="entry name" value="Alg6_Alg8"/>
    <property type="match status" value="1"/>
</dbReference>
<keyword evidence="9 10" id="KW-0472">Membrane</keyword>
<evidence type="ECO:0000256" key="2">
    <source>
        <dbReference type="ARBA" id="ARBA00004922"/>
    </source>
</evidence>
<comment type="caution">
    <text evidence="12">The sequence shown here is derived from an EMBL/GenBank/DDBJ whole genome shotgun (WGS) entry which is preliminary data.</text>
</comment>
<dbReference type="EMBL" id="BRXY01000569">
    <property type="protein sequence ID" value="GMI00469.1"/>
    <property type="molecule type" value="Genomic_DNA"/>
</dbReference>
<feature type="transmembrane region" description="Helical" evidence="10">
    <location>
        <begin position="343"/>
        <end position="361"/>
    </location>
</feature>
<evidence type="ECO:0000256" key="9">
    <source>
        <dbReference type="ARBA" id="ARBA00023136"/>
    </source>
</evidence>
<keyword evidence="5 10" id="KW-0808">Transferase</keyword>
<reference evidence="13" key="1">
    <citation type="journal article" date="2023" name="Commun. Biol.">
        <title>Genome analysis of Parmales, the sister group of diatoms, reveals the evolutionary specialization of diatoms from phago-mixotrophs to photoautotrophs.</title>
        <authorList>
            <person name="Ban H."/>
            <person name="Sato S."/>
            <person name="Yoshikawa S."/>
            <person name="Yamada K."/>
            <person name="Nakamura Y."/>
            <person name="Ichinomiya M."/>
            <person name="Sato N."/>
            <person name="Blanc-Mathieu R."/>
            <person name="Endo H."/>
            <person name="Kuwata A."/>
            <person name="Ogata H."/>
        </authorList>
    </citation>
    <scope>NUCLEOTIDE SEQUENCE [LARGE SCALE GENOMIC DNA]</scope>
    <source>
        <strain evidence="13">NIES 3701</strain>
    </source>
</reference>
<feature type="transmembrane region" description="Helical" evidence="10">
    <location>
        <begin position="143"/>
        <end position="162"/>
    </location>
</feature>
<dbReference type="GO" id="GO:0042281">
    <property type="term" value="F:dolichyl pyrophosphate Man9GlcNAc2 alpha-1,3-glucosyltransferase activity"/>
    <property type="evidence" value="ECO:0007669"/>
    <property type="project" value="TreeGrafter"/>
</dbReference>
<feature type="transmembrane region" description="Helical" evidence="10">
    <location>
        <begin position="214"/>
        <end position="231"/>
    </location>
</feature>
<evidence type="ECO:0000313" key="13">
    <source>
        <dbReference type="Proteomes" id="UP001165085"/>
    </source>
</evidence>
<keyword evidence="8 10" id="KW-1133">Transmembrane helix</keyword>
<dbReference type="PANTHER" id="PTHR12413:SF1">
    <property type="entry name" value="DOLICHYL PYROPHOSPHATE MAN9GLCNAC2 ALPHA-1,3-GLUCOSYLTRANSFERASE"/>
    <property type="match status" value="1"/>
</dbReference>
<feature type="transmembrane region" description="Helical" evidence="10">
    <location>
        <begin position="110"/>
        <end position="131"/>
    </location>
</feature>
<accession>A0A9W7F4D9</accession>
<dbReference type="Proteomes" id="UP001165085">
    <property type="component" value="Unassembled WGS sequence"/>
</dbReference>
<evidence type="ECO:0000256" key="11">
    <source>
        <dbReference type="SAM" id="MobiDB-lite"/>
    </source>
</evidence>
<keyword evidence="13" id="KW-1185">Reference proteome</keyword>
<dbReference type="AlphaFoldDB" id="A0A9W7F4D9"/>
<evidence type="ECO:0000256" key="8">
    <source>
        <dbReference type="ARBA" id="ARBA00022989"/>
    </source>
</evidence>
<evidence type="ECO:0000256" key="1">
    <source>
        <dbReference type="ARBA" id="ARBA00004477"/>
    </source>
</evidence>
<evidence type="ECO:0000256" key="6">
    <source>
        <dbReference type="ARBA" id="ARBA00022692"/>
    </source>
</evidence>
<comment type="similarity">
    <text evidence="3 10">Belongs to the ALG6/ALG8 glucosyltransferase family.</text>
</comment>
<gene>
    <name evidence="12" type="ORF">TrST_g13380</name>
</gene>
<evidence type="ECO:0000256" key="5">
    <source>
        <dbReference type="ARBA" id="ARBA00022679"/>
    </source>
</evidence>
<dbReference type="EC" id="2.4.1.-" evidence="10"/>
<feature type="transmembrane region" description="Helical" evidence="10">
    <location>
        <begin position="436"/>
        <end position="456"/>
    </location>
</feature>
<evidence type="ECO:0000256" key="4">
    <source>
        <dbReference type="ARBA" id="ARBA00022676"/>
    </source>
</evidence>
<feature type="transmembrane region" description="Helical" evidence="10">
    <location>
        <begin position="252"/>
        <end position="270"/>
    </location>
</feature>
<evidence type="ECO:0000256" key="10">
    <source>
        <dbReference type="RuleBase" id="RU363110"/>
    </source>
</evidence>
<evidence type="ECO:0000256" key="3">
    <source>
        <dbReference type="ARBA" id="ARBA00008715"/>
    </source>
</evidence>
<dbReference type="PANTHER" id="PTHR12413">
    <property type="entry name" value="DOLICHYL GLYCOSYLTRANSFERASE"/>
    <property type="match status" value="1"/>
</dbReference>
<keyword evidence="6 10" id="KW-0812">Transmembrane</keyword>
<feature type="transmembrane region" description="Helical" evidence="10">
    <location>
        <begin position="315"/>
        <end position="336"/>
    </location>
</feature>
<dbReference type="InterPro" id="IPR004856">
    <property type="entry name" value="Glyco_trans_ALG6/ALG8"/>
</dbReference>
<sequence>MSQTRPKRKVPFEITPKIFIFLAFVPLLLLSSTFSGHGGSGDFHAHKKWISLTLNLPPTSWYSHELEWWGLDYPPFSVYYHWVFGRLVAALGQTDSFDLTDRTGVDTVPLLRLLIVAFNALVYYLPVYYMIRSSHRPASRGSLTLLMYMPILMLVDVGHFQISNYVPSALTVITLHYLNLELDNRGGKHENEIGVSSQLKASSAFMASVLFKQMQLYLSLPIFVHLLRWCTVERDVKKSSKSFITLNFLRKLAILGVTVVGLTVVALIPFRSDVSQVVRRVFPVGRGLYESKVANLWCMLDTRPFDIQRRLPPHIIKGLCGITTLLGSAPFLARIWRNKNVDLNANVAGCGMAAFLFSYHAHEKSCLVFLPAFVSAFEEGMSGRMILMCGMGCRFLLELDGLVYEYLGMTVAFLAYFNHFYGGLGKLFKGEKWIDYLQTAVISFSLLLEFAMPIVPNPVPQLPDLYELAIAGNTFLGFFGTWAWMVMDMPTTKATKAMTKKQARGIRTSSRSRSRSRKSKKM</sequence>
<evidence type="ECO:0000313" key="12">
    <source>
        <dbReference type="EMBL" id="GMI00469.1"/>
    </source>
</evidence>
<feature type="transmembrane region" description="Helical" evidence="10">
    <location>
        <begin position="468"/>
        <end position="487"/>
    </location>
</feature>
<feature type="region of interest" description="Disordered" evidence="11">
    <location>
        <begin position="496"/>
        <end position="522"/>
    </location>
</feature>
<feature type="transmembrane region" description="Helical" evidence="10">
    <location>
        <begin position="406"/>
        <end position="424"/>
    </location>
</feature>
<dbReference type="GO" id="GO:0005789">
    <property type="term" value="C:endoplasmic reticulum membrane"/>
    <property type="evidence" value="ECO:0007669"/>
    <property type="project" value="UniProtKB-SubCell"/>
</dbReference>
<comment type="subcellular location">
    <subcellularLocation>
        <location evidence="1 10">Endoplasmic reticulum membrane</location>
        <topology evidence="1 10">Multi-pass membrane protein</topology>
    </subcellularLocation>
</comment>
<proteinExistence type="inferred from homology"/>
<name>A0A9W7F4D9_9STRA</name>
<comment type="pathway">
    <text evidence="2 10">Protein modification; protein glycosylation.</text>
</comment>
<organism evidence="12 13">
    <name type="scientific">Triparma strigata</name>
    <dbReference type="NCBI Taxonomy" id="1606541"/>
    <lineage>
        <taxon>Eukaryota</taxon>
        <taxon>Sar</taxon>
        <taxon>Stramenopiles</taxon>
        <taxon>Ochrophyta</taxon>
        <taxon>Bolidophyceae</taxon>
        <taxon>Parmales</taxon>
        <taxon>Triparmaceae</taxon>
        <taxon>Triparma</taxon>
    </lineage>
</organism>
<protein>
    <recommendedName>
        <fullName evidence="10">Alpha-1,3-glucosyltransferase</fullName>
        <ecNumber evidence="10">2.4.1.-</ecNumber>
    </recommendedName>
</protein>
<feature type="compositionally biased region" description="Basic residues" evidence="11">
    <location>
        <begin position="498"/>
        <end position="522"/>
    </location>
</feature>
<keyword evidence="7 10" id="KW-0256">Endoplasmic reticulum</keyword>
<keyword evidence="4 10" id="KW-0328">Glycosyltransferase</keyword>